<dbReference type="GO" id="GO:0008962">
    <property type="term" value="F:phosphatidylglycerophosphatase activity"/>
    <property type="evidence" value="ECO:0007669"/>
    <property type="project" value="UniProtKB-EC"/>
</dbReference>
<feature type="transmembrane region" description="Helical" evidence="1">
    <location>
        <begin position="85"/>
        <end position="110"/>
    </location>
</feature>
<evidence type="ECO:0000313" key="3">
    <source>
        <dbReference type="EMBL" id="OQB39661.1"/>
    </source>
</evidence>
<comment type="caution">
    <text evidence="3">The sequence shown here is derived from an EMBL/GenBank/DDBJ whole genome shotgun (WGS) entry which is preliminary data.</text>
</comment>
<reference evidence="3" key="1">
    <citation type="submission" date="2017-02" db="EMBL/GenBank/DDBJ databases">
        <title>Delving into the versatile metabolic prowess of the omnipresent phylum Bacteroidetes.</title>
        <authorList>
            <person name="Nobu M.K."/>
            <person name="Mei R."/>
            <person name="Narihiro T."/>
            <person name="Kuroda K."/>
            <person name="Liu W.-T."/>
        </authorList>
    </citation>
    <scope>NUCLEOTIDE SEQUENCE</scope>
    <source>
        <strain evidence="3">ADurb.Bin160</strain>
    </source>
</reference>
<dbReference type="InterPro" id="IPR036681">
    <property type="entry name" value="PgpA-like_sf"/>
</dbReference>
<keyword evidence="1" id="KW-0812">Transmembrane</keyword>
<name>A0A1V5ZHG6_9BACT</name>
<evidence type="ECO:0000259" key="2">
    <source>
        <dbReference type="Pfam" id="PF04608"/>
    </source>
</evidence>
<dbReference type="InterPro" id="IPR026037">
    <property type="entry name" value="PgpA"/>
</dbReference>
<protein>
    <submittedName>
        <fullName evidence="3">Phosphatidylglycerophosphatase A</fullName>
        <ecNumber evidence="3">3.1.3.27</ecNumber>
    </submittedName>
</protein>
<dbReference type="Pfam" id="PF04608">
    <property type="entry name" value="PgpA"/>
    <property type="match status" value="1"/>
</dbReference>
<organism evidence="3">
    <name type="scientific">candidate division CPR1 bacterium ADurb.Bin160</name>
    <dbReference type="NCBI Taxonomy" id="1852826"/>
    <lineage>
        <taxon>Bacteria</taxon>
        <taxon>candidate division CPR1</taxon>
    </lineage>
</organism>
<evidence type="ECO:0000256" key="1">
    <source>
        <dbReference type="SAM" id="Phobius"/>
    </source>
</evidence>
<dbReference type="PIRSF" id="PIRSF006162">
    <property type="entry name" value="PgpA"/>
    <property type="match status" value="1"/>
</dbReference>
<feature type="transmembrane region" description="Helical" evidence="1">
    <location>
        <begin position="130"/>
        <end position="151"/>
    </location>
</feature>
<dbReference type="AlphaFoldDB" id="A0A1V5ZHG6"/>
<dbReference type="InterPro" id="IPR007686">
    <property type="entry name" value="YutG/PgpA"/>
</dbReference>
<dbReference type="EC" id="3.1.3.27" evidence="3"/>
<sequence>MKSLINKNKIDEIIVTFFFVGKIKYAPGTFGSLAALPILFFDSFDICYYSIFFVVFLFAISLKPISRYELINGADHSSIVIDEVIGMLIIFSNPFLTLNVYWVAISFLLFRLFDILKPFPINKINDKKGALFVIADDLVAGLFSTIILQILQVGYRILPFFLKIL</sequence>
<accession>A0A1V5ZHG6</accession>
<dbReference type="PANTHER" id="PTHR36305:SF1">
    <property type="entry name" value="PHOSPHATIDYLGLYCEROPHOSPHATASE A"/>
    <property type="match status" value="1"/>
</dbReference>
<feature type="domain" description="YutG/PgpA" evidence="2">
    <location>
        <begin position="13"/>
        <end position="151"/>
    </location>
</feature>
<dbReference type="PANTHER" id="PTHR36305">
    <property type="entry name" value="PHOSPHATIDYLGLYCEROPHOSPHATASE A"/>
    <property type="match status" value="1"/>
</dbReference>
<gene>
    <name evidence="3" type="primary">pgpA</name>
    <name evidence="3" type="ORF">BWY04_01546</name>
</gene>
<dbReference type="SUPFAM" id="SSF101307">
    <property type="entry name" value="YutG-like"/>
    <property type="match status" value="1"/>
</dbReference>
<dbReference type="GO" id="GO:0006629">
    <property type="term" value="P:lipid metabolic process"/>
    <property type="evidence" value="ECO:0007669"/>
    <property type="project" value="InterPro"/>
</dbReference>
<keyword evidence="3" id="KW-0378">Hydrolase</keyword>
<feature type="transmembrane region" description="Helical" evidence="1">
    <location>
        <begin position="46"/>
        <end position="65"/>
    </location>
</feature>
<proteinExistence type="predicted"/>
<keyword evidence="1" id="KW-0472">Membrane</keyword>
<keyword evidence="1" id="KW-1133">Transmembrane helix</keyword>
<dbReference type="CDD" id="cd06971">
    <property type="entry name" value="PgpA"/>
    <property type="match status" value="1"/>
</dbReference>
<dbReference type="Proteomes" id="UP000485621">
    <property type="component" value="Unassembled WGS sequence"/>
</dbReference>
<dbReference type="EMBL" id="MWDB01000082">
    <property type="protein sequence ID" value="OQB39661.1"/>
    <property type="molecule type" value="Genomic_DNA"/>
</dbReference>